<gene>
    <name evidence="1" type="ORF">BCR42DRAFT_398978</name>
</gene>
<name>A0A1X2HKI2_9FUNG</name>
<dbReference type="EMBL" id="MCGE01000058">
    <property type="protein sequence ID" value="ORY99828.1"/>
    <property type="molecule type" value="Genomic_DNA"/>
</dbReference>
<proteinExistence type="predicted"/>
<reference evidence="1 2" key="1">
    <citation type="submission" date="2016-07" db="EMBL/GenBank/DDBJ databases">
        <title>Pervasive Adenine N6-methylation of Active Genes in Fungi.</title>
        <authorList>
            <consortium name="DOE Joint Genome Institute"/>
            <person name="Mondo S.J."/>
            <person name="Dannebaum R.O."/>
            <person name="Kuo R.C."/>
            <person name="Labutti K."/>
            <person name="Haridas S."/>
            <person name="Kuo A."/>
            <person name="Salamov A."/>
            <person name="Ahrendt S.R."/>
            <person name="Lipzen A."/>
            <person name="Sullivan W."/>
            <person name="Andreopoulos W.B."/>
            <person name="Clum A."/>
            <person name="Lindquist E."/>
            <person name="Daum C."/>
            <person name="Ramamoorthy G.K."/>
            <person name="Gryganskyi A."/>
            <person name="Culley D."/>
            <person name="Magnuson J.K."/>
            <person name="James T.Y."/>
            <person name="O'Malley M.A."/>
            <person name="Stajich J.E."/>
            <person name="Spatafora J.W."/>
            <person name="Visel A."/>
            <person name="Grigoriev I.V."/>
        </authorList>
    </citation>
    <scope>NUCLEOTIDE SEQUENCE [LARGE SCALE GENOMIC DNA]</scope>
    <source>
        <strain evidence="1 2">NRRL 1336</strain>
    </source>
</reference>
<protein>
    <submittedName>
        <fullName evidence="1">Uncharacterized protein</fullName>
    </submittedName>
</protein>
<keyword evidence="2" id="KW-1185">Reference proteome</keyword>
<sequence length="153" mass="18022">MKRYICYNSSLSSCTTGLLPPSPNNIWKGDMKNRCHRFIGTTWMRLFNSCHIKWNQQEAHYVAARLYICLLLHLEAVLIQVCQWITSVICVGRPSYNGHSPKQQHRYHKQQAWVGNRNYRAMTIEEERVGYEQEGGTMKSWSQHKHYQHPSVI</sequence>
<organism evidence="1 2">
    <name type="scientific">Absidia repens</name>
    <dbReference type="NCBI Taxonomy" id="90262"/>
    <lineage>
        <taxon>Eukaryota</taxon>
        <taxon>Fungi</taxon>
        <taxon>Fungi incertae sedis</taxon>
        <taxon>Mucoromycota</taxon>
        <taxon>Mucoromycotina</taxon>
        <taxon>Mucoromycetes</taxon>
        <taxon>Mucorales</taxon>
        <taxon>Cunninghamellaceae</taxon>
        <taxon>Absidia</taxon>
    </lineage>
</organism>
<evidence type="ECO:0000313" key="1">
    <source>
        <dbReference type="EMBL" id="ORY99828.1"/>
    </source>
</evidence>
<dbReference type="AlphaFoldDB" id="A0A1X2HKI2"/>
<evidence type="ECO:0000313" key="2">
    <source>
        <dbReference type="Proteomes" id="UP000193560"/>
    </source>
</evidence>
<accession>A0A1X2HKI2</accession>
<dbReference type="Proteomes" id="UP000193560">
    <property type="component" value="Unassembled WGS sequence"/>
</dbReference>
<comment type="caution">
    <text evidence="1">The sequence shown here is derived from an EMBL/GenBank/DDBJ whole genome shotgun (WGS) entry which is preliminary data.</text>
</comment>